<dbReference type="PANTHER" id="PTHR19278:SF9">
    <property type="entry name" value="URIDINE 5'-MONOPHOSPHATE SYNTHASE"/>
    <property type="match status" value="1"/>
</dbReference>
<feature type="binding site" evidence="6">
    <location>
        <position position="94"/>
    </location>
    <ligand>
        <name>5-phospho-alpha-D-ribose 1-diphosphate</name>
        <dbReference type="ChEBI" id="CHEBI:58017"/>
        <note>ligand shared between dimeric partners</note>
    </ligand>
</feature>
<dbReference type="InterPro" id="IPR000836">
    <property type="entry name" value="PRTase_dom"/>
</dbReference>
<dbReference type="InterPro" id="IPR029057">
    <property type="entry name" value="PRTase-like"/>
</dbReference>
<protein>
    <recommendedName>
        <fullName evidence="2 6">Orotate phosphoribosyltransferase</fullName>
        <shortName evidence="6">OPRT</shortName>
        <shortName evidence="6">OPRTase</shortName>
        <ecNumber evidence="2 6">2.4.2.10</ecNumber>
    </recommendedName>
</protein>
<evidence type="ECO:0000256" key="2">
    <source>
        <dbReference type="ARBA" id="ARBA00011971"/>
    </source>
</evidence>
<evidence type="ECO:0000256" key="5">
    <source>
        <dbReference type="ARBA" id="ARBA00022975"/>
    </source>
</evidence>
<dbReference type="Gene3D" id="3.40.50.2020">
    <property type="match status" value="1"/>
</dbReference>
<dbReference type="NCBIfam" id="TIGR00336">
    <property type="entry name" value="pyrE"/>
    <property type="match status" value="1"/>
</dbReference>
<evidence type="ECO:0000313" key="9">
    <source>
        <dbReference type="Proteomes" id="UP000054099"/>
    </source>
</evidence>
<comment type="similarity">
    <text evidence="6">Belongs to the purine/pyrimidine phosphoribosyltransferase family. PyrE subfamily.</text>
</comment>
<keyword evidence="9" id="KW-1185">Reference proteome</keyword>
<organism evidence="8 9">
    <name type="scientific">Fictibacillus enclensis</name>
    <dbReference type="NCBI Taxonomy" id="1017270"/>
    <lineage>
        <taxon>Bacteria</taxon>
        <taxon>Bacillati</taxon>
        <taxon>Bacillota</taxon>
        <taxon>Bacilli</taxon>
        <taxon>Bacillales</taxon>
        <taxon>Fictibacillaceae</taxon>
        <taxon>Fictibacillus</taxon>
    </lineage>
</organism>
<feature type="domain" description="Phosphoribosyltransferase" evidence="7">
    <location>
        <begin position="43"/>
        <end position="172"/>
    </location>
</feature>
<keyword evidence="4 6" id="KW-0808">Transferase</keyword>
<dbReference type="UniPathway" id="UPA00070">
    <property type="reaction ID" value="UER00119"/>
</dbReference>
<dbReference type="InterPro" id="IPR004467">
    <property type="entry name" value="Or_phspho_trans_dom"/>
</dbReference>
<dbReference type="HAMAP" id="MF_01208">
    <property type="entry name" value="PyrE"/>
    <property type="match status" value="1"/>
</dbReference>
<evidence type="ECO:0000256" key="3">
    <source>
        <dbReference type="ARBA" id="ARBA00022676"/>
    </source>
</evidence>
<name>A0A0V8JDC0_9BACL</name>
<evidence type="ECO:0000259" key="7">
    <source>
        <dbReference type="Pfam" id="PF00156"/>
    </source>
</evidence>
<comment type="caution">
    <text evidence="8">The sequence shown here is derived from an EMBL/GenBank/DDBJ whole genome shotgun (WGS) entry which is preliminary data.</text>
</comment>
<dbReference type="Pfam" id="PF00156">
    <property type="entry name" value="Pribosyltran"/>
    <property type="match status" value="1"/>
</dbReference>
<feature type="binding site" description="in other chain" evidence="6">
    <location>
        <begin position="120"/>
        <end position="128"/>
    </location>
    <ligand>
        <name>5-phospho-alpha-D-ribose 1-diphosphate</name>
        <dbReference type="ChEBI" id="CHEBI:58017"/>
        <note>ligand shared between dimeric partners</note>
    </ligand>
</feature>
<dbReference type="RefSeq" id="WP_061969316.1">
    <property type="nucleotide sequence ID" value="NZ_CP126109.1"/>
</dbReference>
<dbReference type="GO" id="GO:0004588">
    <property type="term" value="F:orotate phosphoribosyltransferase activity"/>
    <property type="evidence" value="ECO:0007669"/>
    <property type="project" value="UniProtKB-UniRule"/>
</dbReference>
<gene>
    <name evidence="6" type="primary">pyrE</name>
    <name evidence="8" type="ORF">AS030_05680</name>
</gene>
<sequence>MKQQIAKDLLSIKAVTLSVEEPYTWSSGLRSPIYCDNRLTLSHPEVRNHIAEGLENLVLEHFPQAEMISGTATAGIPHAALLADRLNLPMSYVRSSAKSHGKGKQIEGKAEPGMNVVVVEDLISTGGSVITAVNALREAGCNVLGVVAVFSYELSKGAANLKEHEIRVQTLTDFSTLIETASQEGYITKDNLSHLLQWKEDPENWLQKA</sequence>
<comment type="caution">
    <text evidence="6">Lacks conserved residue(s) required for the propagation of feature annotation.</text>
</comment>
<dbReference type="OrthoDB" id="9802134at2"/>
<evidence type="ECO:0000256" key="6">
    <source>
        <dbReference type="HAMAP-Rule" id="MF_01208"/>
    </source>
</evidence>
<keyword evidence="3 6" id="KW-0328">Glycosyltransferase</keyword>
<dbReference type="InterPro" id="IPR023031">
    <property type="entry name" value="OPRT"/>
</dbReference>
<keyword evidence="6" id="KW-0460">Magnesium</keyword>
<dbReference type="PANTHER" id="PTHR19278">
    <property type="entry name" value="OROTATE PHOSPHORIBOSYLTRANSFERASE"/>
    <property type="match status" value="1"/>
</dbReference>
<comment type="function">
    <text evidence="6">Catalyzes the transfer of a ribosyl phosphate group from 5-phosphoribose 1-diphosphate to orotate, leading to the formation of orotidine monophosphate (OMP).</text>
</comment>
<reference evidence="8 9" key="1">
    <citation type="journal article" date="2014" name="Antonie Van Leeuwenhoek">
        <title>Fictibacillus enclensis sp. nov., isolated from marine sediment.</title>
        <authorList>
            <person name="Dastager S.G."/>
            <person name="Mawlankar R."/>
            <person name="Srinivasan K."/>
            <person name="Tang S.K."/>
            <person name="Lee J.C."/>
            <person name="Ramana V.V."/>
            <person name="Shouche Y.S."/>
        </authorList>
    </citation>
    <scope>NUCLEOTIDE SEQUENCE [LARGE SCALE GENOMIC DNA]</scope>
    <source>
        <strain evidence="8 9">NIO-1003</strain>
    </source>
</reference>
<keyword evidence="5 6" id="KW-0665">Pyrimidine biosynthesis</keyword>
<dbReference type="AlphaFoldDB" id="A0A0V8JDC0"/>
<dbReference type="GO" id="GO:0044205">
    <property type="term" value="P:'de novo' UMP biosynthetic process"/>
    <property type="evidence" value="ECO:0007669"/>
    <property type="project" value="UniProtKB-UniRule"/>
</dbReference>
<comment type="pathway">
    <text evidence="1 6">Pyrimidine metabolism; UMP biosynthesis via de novo pathway; UMP from orotate: step 1/2.</text>
</comment>
<evidence type="ECO:0000313" key="8">
    <source>
        <dbReference type="EMBL" id="KSU85013.1"/>
    </source>
</evidence>
<feature type="binding site" evidence="6">
    <location>
        <position position="100"/>
    </location>
    <ligand>
        <name>5-phospho-alpha-D-ribose 1-diphosphate</name>
        <dbReference type="ChEBI" id="CHEBI:58017"/>
        <note>ligand shared between dimeric partners</note>
    </ligand>
</feature>
<dbReference type="EMBL" id="LNQN01000001">
    <property type="protein sequence ID" value="KSU85013.1"/>
    <property type="molecule type" value="Genomic_DNA"/>
</dbReference>
<evidence type="ECO:0000256" key="1">
    <source>
        <dbReference type="ARBA" id="ARBA00004889"/>
    </source>
</evidence>
<dbReference type="CDD" id="cd06223">
    <property type="entry name" value="PRTases_typeI"/>
    <property type="match status" value="1"/>
</dbReference>
<comment type="catalytic activity">
    <reaction evidence="6">
        <text>orotidine 5'-phosphate + diphosphate = orotate + 5-phospho-alpha-D-ribose 1-diphosphate</text>
        <dbReference type="Rhea" id="RHEA:10380"/>
        <dbReference type="ChEBI" id="CHEBI:30839"/>
        <dbReference type="ChEBI" id="CHEBI:33019"/>
        <dbReference type="ChEBI" id="CHEBI:57538"/>
        <dbReference type="ChEBI" id="CHEBI:58017"/>
        <dbReference type="EC" id="2.4.2.10"/>
    </reaction>
</comment>
<proteinExistence type="inferred from homology"/>
<dbReference type="GO" id="GO:0019856">
    <property type="term" value="P:pyrimidine nucleobase biosynthetic process"/>
    <property type="evidence" value="ECO:0007669"/>
    <property type="project" value="TreeGrafter"/>
</dbReference>
<feature type="binding site" evidence="6">
    <location>
        <position position="98"/>
    </location>
    <ligand>
        <name>5-phospho-alpha-D-ribose 1-diphosphate</name>
        <dbReference type="ChEBI" id="CHEBI:58017"/>
        <note>ligand shared between dimeric partners</note>
    </ligand>
</feature>
<dbReference type="GO" id="GO:0000287">
    <property type="term" value="F:magnesium ion binding"/>
    <property type="evidence" value="ECO:0007669"/>
    <property type="project" value="UniProtKB-UniRule"/>
</dbReference>
<feature type="binding site" evidence="6">
    <location>
        <position position="124"/>
    </location>
    <ligand>
        <name>orotate</name>
        <dbReference type="ChEBI" id="CHEBI:30839"/>
    </ligand>
</feature>
<evidence type="ECO:0000256" key="4">
    <source>
        <dbReference type="ARBA" id="ARBA00022679"/>
    </source>
</evidence>
<accession>A0A0V8JDC0</accession>
<dbReference type="EC" id="2.4.2.10" evidence="2 6"/>
<dbReference type="SUPFAM" id="SSF53271">
    <property type="entry name" value="PRTase-like"/>
    <property type="match status" value="1"/>
</dbReference>
<dbReference type="Proteomes" id="UP000054099">
    <property type="component" value="Unassembled WGS sequence"/>
</dbReference>
<comment type="cofactor">
    <cofactor evidence="6">
        <name>Mg(2+)</name>
        <dbReference type="ChEBI" id="CHEBI:18420"/>
    </cofactor>
</comment>
<comment type="subunit">
    <text evidence="6">Homodimer.</text>
</comment>